<dbReference type="Proteomes" id="UP000011761">
    <property type="component" value="Unassembled WGS sequence"/>
</dbReference>
<dbReference type="GeneID" id="19115240"/>
<dbReference type="KEGG" id="bcom:BAUCODRAFT_532997"/>
<organism evidence="1 2">
    <name type="scientific">Baudoinia panamericana (strain UAMH 10762)</name>
    <name type="common">Angels' share fungus</name>
    <name type="synonym">Baudoinia compniacensis (strain UAMH 10762)</name>
    <dbReference type="NCBI Taxonomy" id="717646"/>
    <lineage>
        <taxon>Eukaryota</taxon>
        <taxon>Fungi</taxon>
        <taxon>Dikarya</taxon>
        <taxon>Ascomycota</taxon>
        <taxon>Pezizomycotina</taxon>
        <taxon>Dothideomycetes</taxon>
        <taxon>Dothideomycetidae</taxon>
        <taxon>Mycosphaerellales</taxon>
        <taxon>Teratosphaeriaceae</taxon>
        <taxon>Baudoinia</taxon>
    </lineage>
</organism>
<gene>
    <name evidence="1" type="ORF">BAUCODRAFT_532997</name>
</gene>
<dbReference type="HOGENOM" id="CLU_1948448_0_0_1"/>
<proteinExistence type="predicted"/>
<dbReference type="EMBL" id="KB445557">
    <property type="protein sequence ID" value="EMC95261.1"/>
    <property type="molecule type" value="Genomic_DNA"/>
</dbReference>
<name>M2MF57_BAUPA</name>
<dbReference type="AlphaFoldDB" id="M2MF57"/>
<keyword evidence="2" id="KW-1185">Reference proteome</keyword>
<evidence type="ECO:0000313" key="1">
    <source>
        <dbReference type="EMBL" id="EMC95261.1"/>
    </source>
</evidence>
<evidence type="ECO:0000313" key="2">
    <source>
        <dbReference type="Proteomes" id="UP000011761"/>
    </source>
</evidence>
<reference evidence="1 2" key="1">
    <citation type="journal article" date="2012" name="PLoS Pathog.">
        <title>Diverse lifestyles and strategies of plant pathogenesis encoded in the genomes of eighteen Dothideomycetes fungi.</title>
        <authorList>
            <person name="Ohm R.A."/>
            <person name="Feau N."/>
            <person name="Henrissat B."/>
            <person name="Schoch C.L."/>
            <person name="Horwitz B.A."/>
            <person name="Barry K.W."/>
            <person name="Condon B.J."/>
            <person name="Copeland A.C."/>
            <person name="Dhillon B."/>
            <person name="Glaser F."/>
            <person name="Hesse C.N."/>
            <person name="Kosti I."/>
            <person name="LaButti K."/>
            <person name="Lindquist E.A."/>
            <person name="Lucas S."/>
            <person name="Salamov A.A."/>
            <person name="Bradshaw R.E."/>
            <person name="Ciuffetti L."/>
            <person name="Hamelin R.C."/>
            <person name="Kema G.H.J."/>
            <person name="Lawrence C."/>
            <person name="Scott J.A."/>
            <person name="Spatafora J.W."/>
            <person name="Turgeon B.G."/>
            <person name="de Wit P.J.G.M."/>
            <person name="Zhong S."/>
            <person name="Goodwin S.B."/>
            <person name="Grigoriev I.V."/>
        </authorList>
    </citation>
    <scope>NUCLEOTIDE SEQUENCE [LARGE SCALE GENOMIC DNA]</scope>
    <source>
        <strain evidence="1 2">UAMH 10762</strain>
    </source>
</reference>
<protein>
    <submittedName>
        <fullName evidence="1">Uncharacterized protein</fullName>
    </submittedName>
</protein>
<sequence length="129" mass="14196">MGWRSGRLEGVITQGMPANAASLLWIASFTGLSKVRPPKSFQTEARGFAAALGFRPLVRWLQATDRSERPAHKADIRLCLAFGPQEIYIRAPTTKESEYVGSIAIVAATIRKRSFRSSTTQPSGDFLLE</sequence>
<accession>M2MF57</accession>
<dbReference type="RefSeq" id="XP_007677802.1">
    <property type="nucleotide sequence ID" value="XM_007679612.1"/>
</dbReference>